<accession>A0A5L4M9B1</accession>
<keyword evidence="3" id="KW-0489">Methyltransferase</keyword>
<evidence type="ECO:0000259" key="1">
    <source>
        <dbReference type="Pfam" id="PF08484"/>
    </source>
</evidence>
<dbReference type="Gene3D" id="3.40.50.150">
    <property type="entry name" value="Vaccinia Virus protein VP39"/>
    <property type="match status" value="1"/>
</dbReference>
<evidence type="ECO:0000313" key="4">
    <source>
        <dbReference type="EMBL" id="EAK0469129.1"/>
    </source>
</evidence>
<evidence type="ECO:0000313" key="2">
    <source>
        <dbReference type="EMBL" id="EAI5408300.1"/>
    </source>
</evidence>
<evidence type="ECO:0000313" key="3">
    <source>
        <dbReference type="EMBL" id="EAK0453522.1"/>
    </source>
</evidence>
<dbReference type="Gene3D" id="6.20.50.110">
    <property type="entry name" value="Methyltransferase, zinc-binding domain"/>
    <property type="match status" value="1"/>
</dbReference>
<dbReference type="CDD" id="cd02440">
    <property type="entry name" value="AdoMet_MTases"/>
    <property type="match status" value="1"/>
</dbReference>
<feature type="domain" description="C-methyltransferase" evidence="1">
    <location>
        <begin position="262"/>
        <end position="410"/>
    </location>
</feature>
<dbReference type="PANTHER" id="PTHR43861">
    <property type="entry name" value="TRANS-ACONITATE 2-METHYLTRANSFERASE-RELATED"/>
    <property type="match status" value="1"/>
</dbReference>
<dbReference type="GO" id="GO:0032259">
    <property type="term" value="P:methylation"/>
    <property type="evidence" value="ECO:0007669"/>
    <property type="project" value="UniProtKB-KW"/>
</dbReference>
<dbReference type="Gene3D" id="3.40.50.720">
    <property type="entry name" value="NAD(P)-binding Rossmann-like Domain"/>
    <property type="match status" value="1"/>
</dbReference>
<dbReference type="Pfam" id="PF13489">
    <property type="entry name" value="Methyltransf_23"/>
    <property type="match status" value="1"/>
</dbReference>
<dbReference type="RefSeq" id="WP_111738236.1">
    <property type="nucleotide sequence ID" value="NZ_CBCWDJ010000037.1"/>
</dbReference>
<dbReference type="EMBL" id="AABQDW010000010">
    <property type="protein sequence ID" value="EAI5408300.1"/>
    <property type="molecule type" value="Genomic_DNA"/>
</dbReference>
<gene>
    <name evidence="3" type="ORF">AAH17_07660</name>
    <name evidence="4" type="ORF">AAH24_07130</name>
    <name evidence="2" type="ORF">BVH53_06260</name>
</gene>
<dbReference type="SUPFAM" id="SSF53335">
    <property type="entry name" value="S-adenosyl-L-methionine-dependent methyltransferases"/>
    <property type="match status" value="1"/>
</dbReference>
<dbReference type="AlphaFoldDB" id="A0A5L4M9B1"/>
<dbReference type="Pfam" id="PF08484">
    <property type="entry name" value="Methyltransf_14"/>
    <property type="match status" value="1"/>
</dbReference>
<organism evidence="3">
    <name type="scientific">Campylobacter fetus</name>
    <dbReference type="NCBI Taxonomy" id="196"/>
    <lineage>
        <taxon>Bacteria</taxon>
        <taxon>Pseudomonadati</taxon>
        <taxon>Campylobacterota</taxon>
        <taxon>Epsilonproteobacteria</taxon>
        <taxon>Campylobacterales</taxon>
        <taxon>Campylobacteraceae</taxon>
        <taxon>Campylobacter</taxon>
    </lineage>
</organism>
<dbReference type="GO" id="GO:0008168">
    <property type="term" value="F:methyltransferase activity"/>
    <property type="evidence" value="ECO:0007669"/>
    <property type="project" value="UniProtKB-KW"/>
</dbReference>
<keyword evidence="3" id="KW-0808">Transferase</keyword>
<dbReference type="EMBL" id="AACCXM010000006">
    <property type="protein sequence ID" value="EAK0469129.1"/>
    <property type="molecule type" value="Genomic_DNA"/>
</dbReference>
<dbReference type="InterPro" id="IPR038576">
    <property type="entry name" value="Methyltransf_Zn-bd_dom_put_sf"/>
</dbReference>
<reference evidence="3 5" key="1">
    <citation type="submission" date="2018-05" db="EMBL/GenBank/DDBJ databases">
        <authorList>
            <consortium name="PulseNet: The National Subtyping Network for Foodborne Disease Surveillance"/>
            <person name="Tarr C.L."/>
            <person name="Trees E."/>
            <person name="Katz L.S."/>
            <person name="Carleton-Romer H.A."/>
            <person name="Stroika S."/>
            <person name="Kucerova Z."/>
            <person name="Roache K.F."/>
            <person name="Sabol A.L."/>
            <person name="Besser J."/>
            <person name="Gerner-Smidt P."/>
        </authorList>
    </citation>
    <scope>NUCLEOTIDE SEQUENCE</scope>
    <source>
        <strain evidence="3">2014D-0197</strain>
        <strain evidence="2 5">2016D-0221</strain>
        <strain evidence="4">D4313</strain>
    </source>
</reference>
<proteinExistence type="predicted"/>
<protein>
    <submittedName>
        <fullName evidence="3">Methyltransferase domain-containing protein</fullName>
    </submittedName>
</protein>
<sequence length="423" mass="48117">MSEKPYKTDICRLCGEKMQEVVQLSPSPIGDIFKDTKKEAAKLTICEYNLLHCKQCNNVQISIDPTSNIYKDYIYISSTSVDLQNHYKALSGKLVNELKKEHAFIVEFGSNEGLLLELINEELTRTSMGGGITKTWEILGIDPSPMAAKMANQKGIPTINDYFNQDLAKKISLEKGKADLIVANFVMANISDMYSIAKSINELLDKDGVFVFETGYLCDILRFNLIDTIYPEHLNYYSLSSLKKYLEKFGLRIFRAENTTAKGGALRVWVCKNEAKIALENSVQIIMDMENNFFSNQNIFKDFLNRLSKFKVEVKNLAKQIKDKEKLLVYGASIGCIVMIEQFELGEKIDYLIDDNELKIGKFSPSRAIEVKSSEFLLQSGVKNVINLAWRFCEPIKQKNKKFLENGGTIYNINLKNLKIDKV</sequence>
<comment type="caution">
    <text evidence="3">The sequence shown here is derived from an EMBL/GenBank/DDBJ whole genome shotgun (WGS) entry which is preliminary data.</text>
</comment>
<dbReference type="InterPro" id="IPR029063">
    <property type="entry name" value="SAM-dependent_MTases_sf"/>
</dbReference>
<dbReference type="Proteomes" id="UP000557842">
    <property type="component" value="Unassembled WGS sequence"/>
</dbReference>
<dbReference type="InterPro" id="IPR013691">
    <property type="entry name" value="MeTrfase_14"/>
</dbReference>
<name>A0A5L4M9B1_CAMFE</name>
<evidence type="ECO:0000313" key="5">
    <source>
        <dbReference type="Proteomes" id="UP000557842"/>
    </source>
</evidence>
<dbReference type="EMBL" id="AACCXK010000014">
    <property type="protein sequence ID" value="EAK0453522.1"/>
    <property type="molecule type" value="Genomic_DNA"/>
</dbReference>
<dbReference type="PANTHER" id="PTHR43861:SF5">
    <property type="entry name" value="BLL5978 PROTEIN"/>
    <property type="match status" value="1"/>
</dbReference>